<sequence length="846" mass="94111">MHEREVRFEGNIAHESGGGGAISLVQLDRFSLLELRELEMEDNVALNGHCIYWLYEESEIQSVECTRCTCLQDGASETMFATSPMSSRIYQGGVPVETFHTVSGEAIQPNITFIILDFFNRTVKATTTSSPAYVFSTLNDQDTEGDTSLSGSLAELYSMVGAAFDELVLNAPPGSSHQLTLVILWEGIGGNFQSWTNASVEVSVQACVQGERFDEAGQYCDECQTGELKFSNSTDRCTSCESYAGYLLEDGYWMAITSVELYCSTNDAACVLARVYKCSEEAACASAHVRTNSYALSGRTSMTLDAAKLCAEGYDETVVLCDRCKVGYTRNVSRRCTDCPGVHWILLQLVMLAMLLLAIAIFVWRINKRMRGVMLQQPTARVSSTKSASLGIFVAWMQVAAQSPVVFDESMMPPLYQDFLSLPGLLNVDTFVSWMSFGCLLSSVNGFYFKFAMCWVLPVLISLVILGYWINFDRERIMRTVKHRHTQSSYFRNCFWPSPKSRAPEQVADELRPGDTKSAPIVGLPWWPCSEPSDALICMPQLLGIEGHDAAPAPESSGEEGHDAAPAPESSAEEGTAVTNSSHGWPRWEASAAAYANPLAMVDQTESFDVKVMNPVCKVMSIHDAPPSAGLGKPENMPARKAARASLSERLAIEMSHNFYVLIHVLICIHPTIASVMFQVYGCNAIHFEGDEPDEWLAADRQIMCYTTSWWALISLASFMIMAYTFGLPLGTILAFRHLQRQKMVSTAPGVPDDVIYVRHDLLSKEEDGKWYTVMRGRTKVEVHPCFLEGSSTDDVEGMLTKLDSEDMQALFGSVYMEYRREYRSWFFAYDMVRRVMVSSMVVLVR</sequence>
<dbReference type="AlphaFoldDB" id="A0AAE0EPI2"/>
<keyword evidence="2" id="KW-0472">Membrane</keyword>
<dbReference type="EMBL" id="LGRX02035329">
    <property type="protein sequence ID" value="KAK3235282.1"/>
    <property type="molecule type" value="Genomic_DNA"/>
</dbReference>
<feature type="transmembrane region" description="Helical" evidence="2">
    <location>
        <begin position="659"/>
        <end position="681"/>
    </location>
</feature>
<proteinExistence type="predicted"/>
<evidence type="ECO:0000256" key="1">
    <source>
        <dbReference type="SAM" id="MobiDB-lite"/>
    </source>
</evidence>
<feature type="transmembrane region" description="Helical" evidence="2">
    <location>
        <begin position="447"/>
        <end position="470"/>
    </location>
</feature>
<reference evidence="3 4" key="1">
    <citation type="journal article" date="2015" name="Genome Biol. Evol.">
        <title>Comparative Genomics of a Bacterivorous Green Alga Reveals Evolutionary Causalities and Consequences of Phago-Mixotrophic Mode of Nutrition.</title>
        <authorList>
            <person name="Burns J.A."/>
            <person name="Paasch A."/>
            <person name="Narechania A."/>
            <person name="Kim E."/>
        </authorList>
    </citation>
    <scope>NUCLEOTIDE SEQUENCE [LARGE SCALE GENOMIC DNA]</scope>
    <source>
        <strain evidence="3 4">PLY_AMNH</strain>
    </source>
</reference>
<feature type="transmembrane region" description="Helical" evidence="2">
    <location>
        <begin position="344"/>
        <end position="366"/>
    </location>
</feature>
<name>A0AAE0EPI2_9CHLO</name>
<dbReference type="Proteomes" id="UP001190700">
    <property type="component" value="Unassembled WGS sequence"/>
</dbReference>
<feature type="compositionally biased region" description="Low complexity" evidence="1">
    <location>
        <begin position="564"/>
        <end position="574"/>
    </location>
</feature>
<dbReference type="PANTHER" id="PTHR11319:SF35">
    <property type="entry name" value="OUTER MEMBRANE PROTEIN PMPC-RELATED"/>
    <property type="match status" value="1"/>
</dbReference>
<gene>
    <name evidence="3" type="ORF">CYMTET_54501</name>
</gene>
<evidence type="ECO:0000256" key="2">
    <source>
        <dbReference type="SAM" id="Phobius"/>
    </source>
</evidence>
<feature type="transmembrane region" description="Helical" evidence="2">
    <location>
        <begin position="710"/>
        <end position="736"/>
    </location>
</feature>
<keyword evidence="2" id="KW-1133">Transmembrane helix</keyword>
<accession>A0AAE0EPI2</accession>
<keyword evidence="4" id="KW-1185">Reference proteome</keyword>
<feature type="transmembrane region" description="Helical" evidence="2">
    <location>
        <begin position="387"/>
        <end position="407"/>
    </location>
</feature>
<evidence type="ECO:0000313" key="4">
    <source>
        <dbReference type="Proteomes" id="UP001190700"/>
    </source>
</evidence>
<keyword evidence="2" id="KW-0812">Transmembrane</keyword>
<organism evidence="3 4">
    <name type="scientific">Cymbomonas tetramitiformis</name>
    <dbReference type="NCBI Taxonomy" id="36881"/>
    <lineage>
        <taxon>Eukaryota</taxon>
        <taxon>Viridiplantae</taxon>
        <taxon>Chlorophyta</taxon>
        <taxon>Pyramimonadophyceae</taxon>
        <taxon>Pyramimonadales</taxon>
        <taxon>Pyramimonadaceae</taxon>
        <taxon>Cymbomonas</taxon>
    </lineage>
</organism>
<protein>
    <submittedName>
        <fullName evidence="3">Uncharacterized protein</fullName>
    </submittedName>
</protein>
<comment type="caution">
    <text evidence="3">The sequence shown here is derived from an EMBL/GenBank/DDBJ whole genome shotgun (WGS) entry which is preliminary data.</text>
</comment>
<feature type="region of interest" description="Disordered" evidence="1">
    <location>
        <begin position="548"/>
        <end position="583"/>
    </location>
</feature>
<evidence type="ECO:0000313" key="3">
    <source>
        <dbReference type="EMBL" id="KAK3235282.1"/>
    </source>
</evidence>
<dbReference type="PANTHER" id="PTHR11319">
    <property type="entry name" value="G PROTEIN-COUPLED RECEPTOR-RELATED"/>
    <property type="match status" value="1"/>
</dbReference>